<evidence type="ECO:0000313" key="2">
    <source>
        <dbReference type="EMBL" id="SHJ04600.1"/>
    </source>
</evidence>
<dbReference type="Pfam" id="PF03780">
    <property type="entry name" value="Asp23"/>
    <property type="match status" value="1"/>
</dbReference>
<dbReference type="Proteomes" id="UP000184442">
    <property type="component" value="Unassembled WGS sequence"/>
</dbReference>
<reference evidence="2 3" key="1">
    <citation type="submission" date="2016-11" db="EMBL/GenBank/DDBJ databases">
        <authorList>
            <person name="Jaros S."/>
            <person name="Januszkiewicz K."/>
            <person name="Wedrychowicz H."/>
        </authorList>
    </citation>
    <scope>NUCLEOTIDE SEQUENCE [LARGE SCALE GENOMIC DNA]</scope>
    <source>
        <strain evidence="2 3">DSM 19022</strain>
    </source>
</reference>
<proteinExistence type="inferred from homology"/>
<gene>
    <name evidence="2" type="ORF">SAMN02745176_02210</name>
</gene>
<evidence type="ECO:0000313" key="3">
    <source>
        <dbReference type="Proteomes" id="UP000184442"/>
    </source>
</evidence>
<dbReference type="RefSeq" id="WP_073026255.1">
    <property type="nucleotide sequence ID" value="NZ_FQZS01000014.1"/>
</dbReference>
<sequence>MPGKMRTDFGEINISDDVLASLAGLATTECYGIVGMASKSAKDGIVELLKKDNLSKGVKVSSDGEEIIIDLYIIVEFGTKISVVADNIISKVKYTLENLTGLKVKKVNINVQGVRV</sequence>
<dbReference type="OrthoDB" id="9791482at2"/>
<dbReference type="InterPro" id="IPR005531">
    <property type="entry name" value="Asp23"/>
</dbReference>
<evidence type="ECO:0000256" key="1">
    <source>
        <dbReference type="ARBA" id="ARBA00005721"/>
    </source>
</evidence>
<dbReference type="PANTHER" id="PTHR34297:SF2">
    <property type="entry name" value="ASP23_GLS24 FAMILY ENVELOPE STRESS RESPONSE PROTEIN"/>
    <property type="match status" value="1"/>
</dbReference>
<keyword evidence="3" id="KW-1185">Reference proteome</keyword>
<dbReference type="EMBL" id="FQZS01000014">
    <property type="protein sequence ID" value="SHJ04600.1"/>
    <property type="molecule type" value="Genomic_DNA"/>
</dbReference>
<name>A0A1M6G3X5_9FIRM</name>
<protein>
    <submittedName>
        <fullName evidence="2">Uncharacterized conserved protein YloU, alkaline shock protein (Asp23) family</fullName>
    </submittedName>
</protein>
<accession>A0A1M6G3X5</accession>
<organism evidence="2 3">
    <name type="scientific">Lutispora thermophila DSM 19022</name>
    <dbReference type="NCBI Taxonomy" id="1122184"/>
    <lineage>
        <taxon>Bacteria</taxon>
        <taxon>Bacillati</taxon>
        <taxon>Bacillota</taxon>
        <taxon>Clostridia</taxon>
        <taxon>Lutisporales</taxon>
        <taxon>Lutisporaceae</taxon>
        <taxon>Lutispora</taxon>
    </lineage>
</organism>
<dbReference type="AlphaFoldDB" id="A0A1M6G3X5"/>
<dbReference type="PANTHER" id="PTHR34297">
    <property type="entry name" value="HYPOTHETICAL CYTOSOLIC PROTEIN-RELATED"/>
    <property type="match status" value="1"/>
</dbReference>
<comment type="similarity">
    <text evidence="1">Belongs to the asp23 family.</text>
</comment>
<dbReference type="STRING" id="1122184.SAMN02745176_02210"/>